<organism evidence="13 14">
    <name type="scientific">Camelus ferus</name>
    <name type="common">Wild bactrian camel</name>
    <name type="synonym">Camelus bactrianus ferus</name>
    <dbReference type="NCBI Taxonomy" id="419612"/>
    <lineage>
        <taxon>Eukaryota</taxon>
        <taxon>Metazoa</taxon>
        <taxon>Chordata</taxon>
        <taxon>Craniata</taxon>
        <taxon>Vertebrata</taxon>
        <taxon>Euteleostomi</taxon>
        <taxon>Mammalia</taxon>
        <taxon>Eutheria</taxon>
        <taxon>Laurasiatheria</taxon>
        <taxon>Artiodactyla</taxon>
        <taxon>Tylopoda</taxon>
        <taxon>Camelidae</taxon>
        <taxon>Camelus</taxon>
    </lineage>
</organism>
<keyword evidence="5" id="KW-0539">Nucleus</keyword>
<keyword evidence="3" id="KW-0158">Chromosome</keyword>
<evidence type="ECO:0000256" key="7">
    <source>
        <dbReference type="ARBA" id="ARBA00065787"/>
    </source>
</evidence>
<evidence type="ECO:0000256" key="3">
    <source>
        <dbReference type="ARBA" id="ARBA00022454"/>
    </source>
</evidence>
<dbReference type="FunFam" id="2.30.30.140:FF:000035">
    <property type="entry name" value="Methyl-CpG binding domain protein 5"/>
    <property type="match status" value="1"/>
</dbReference>
<name>A0A8B7KDX8_CAMFR</name>
<keyword evidence="4" id="KW-0833">Ubl conjugation pathway</keyword>
<feature type="region of interest" description="Disordered" evidence="10">
    <location>
        <begin position="123"/>
        <end position="152"/>
    </location>
</feature>
<dbReference type="InterPro" id="IPR016177">
    <property type="entry name" value="DNA-bd_dom_sf"/>
</dbReference>
<feature type="region of interest" description="Disordered" evidence="10">
    <location>
        <begin position="451"/>
        <end position="520"/>
    </location>
</feature>
<dbReference type="RefSeq" id="XP_014417198.1">
    <property type="nucleotide sequence ID" value="XM_014561712.2"/>
</dbReference>
<dbReference type="InterPro" id="IPR000313">
    <property type="entry name" value="PWWP_dom"/>
</dbReference>
<dbReference type="GeneID" id="102518685"/>
<feature type="compositionally biased region" description="Low complexity" evidence="10">
    <location>
        <begin position="499"/>
        <end position="511"/>
    </location>
</feature>
<feature type="region of interest" description="Disordered" evidence="10">
    <location>
        <begin position="1471"/>
        <end position="1499"/>
    </location>
</feature>
<feature type="compositionally biased region" description="Pro residues" evidence="10">
    <location>
        <begin position="333"/>
        <end position="343"/>
    </location>
</feature>
<protein>
    <recommendedName>
        <fullName evidence="8">Methyl-CpG-binding domain protein 5</fullName>
    </recommendedName>
    <alternativeName>
        <fullName evidence="9">Methyl-CpG-binding protein MBD5</fullName>
    </alternativeName>
</protein>
<dbReference type="GO" id="GO:0003677">
    <property type="term" value="F:DNA binding"/>
    <property type="evidence" value="ECO:0007669"/>
    <property type="project" value="InterPro"/>
</dbReference>
<evidence type="ECO:0000256" key="9">
    <source>
        <dbReference type="ARBA" id="ARBA00076708"/>
    </source>
</evidence>
<feature type="region of interest" description="Disordered" evidence="10">
    <location>
        <begin position="329"/>
        <end position="350"/>
    </location>
</feature>
<dbReference type="PROSITE" id="PS50812">
    <property type="entry name" value="PWWP"/>
    <property type="match status" value="1"/>
</dbReference>
<dbReference type="Pfam" id="PF00855">
    <property type="entry name" value="PWWP"/>
    <property type="match status" value="1"/>
</dbReference>
<dbReference type="GO" id="GO:0051239">
    <property type="term" value="P:regulation of multicellular organismal process"/>
    <property type="evidence" value="ECO:0007669"/>
    <property type="project" value="UniProtKB-ARBA"/>
</dbReference>
<evidence type="ECO:0000256" key="10">
    <source>
        <dbReference type="SAM" id="MobiDB-lite"/>
    </source>
</evidence>
<comment type="subunit">
    <text evidence="7">Core component of the polycomb repressive deubiquitinase (PR-DUB) complex, at least composed of BAP1, one of ASXL1, ASXL2 or (probably) ASXL3, and one of MBD5 or MBD6. Distinct combinations of ASXL and MBD proteins may preferentially bind specific histone modification marks. The PR-DUB core associates with a number of accessory proteins, including FOXK1, FOXK2, KDM1B, HCFC1 and OGT; KDM1B specifically associates with ASXL2 PR-DUB complexes. Interacts (via MBD domain) with ASXL1, ASXL2 and ASXL3 (via PHD domain); the interaction is probably direct, mediates association with other PR-DUB complex core components.</text>
</comment>
<dbReference type="SUPFAM" id="SSF54171">
    <property type="entry name" value="DNA-binding domain"/>
    <property type="match status" value="1"/>
</dbReference>
<accession>A0A8B7KDX8</accession>
<dbReference type="GO" id="GO:0010369">
    <property type="term" value="C:chromocenter"/>
    <property type="evidence" value="ECO:0007669"/>
    <property type="project" value="TreeGrafter"/>
</dbReference>
<proteinExistence type="predicted"/>
<evidence type="ECO:0000256" key="6">
    <source>
        <dbReference type="ARBA" id="ARBA00057571"/>
    </source>
</evidence>
<evidence type="ECO:0000259" key="12">
    <source>
        <dbReference type="PROSITE" id="PS50982"/>
    </source>
</evidence>
<evidence type="ECO:0000313" key="13">
    <source>
        <dbReference type="Proteomes" id="UP000694856"/>
    </source>
</evidence>
<sequence length="1499" mass="160480">MNGGKECDGGDKDGGLPAIQVPVGWQRRVDQNGVLYVSPSGSLLSCLEQVKTYLLTDGTCKCGLECPLILPKVFNFDPGAAVKQRTAEDVKADEDVTKLCIHKRKIIAVATLHKSMEAPHPSLVLTSPGGGTNATPVVPSRAATPRSVRNKSHEGITNSVMPECKNPFKLMIGSSNAMGRLYVQELPGSQQQELHPVYPRQRLGSSEHGQKSPFRGSHGGLPSPASSGSQIYGDGSISPRTDPLGSPDVFTRSNPGFHGAPSSSPIHLNRTPLSPPSVMLHGSPVQSSCAMAGRTNIPLSPTLTTKSPVMKKPMCNFSTNMEIPRAMFHHKPPQGPPPPPPPSCALQKKPLTSEKDPLGILDPIPSKPVNQNPVIINPTSFHSNVHSQVPVMNVSMPPAVVPLPSNLPLPTVKPGHMNHGSHVQRIQHSASTSLSPSPVTSPVHMMGTGIGRIEASPQRSRSSSTSSDHGNFMMPPLGPQATCSGIKVPPRSPRSTIGSPRPSMPSSPSTKSDGHHQYKDIPNPLIAGMSNVLNTPSSAAFPTASAGSGSVKSQPGLLGMPLNQILNQHNAASFPASSLLSAAAKAQLANQNKLAGNNSSSSSNSGAVAGSGNTEGHSTLNTMFPPTANMLLPTGEGQSGRAALRDKLMSQQKDSLRKRKQPPTTVLSLLRQSQMDSSAVPKPGPDLLRKQGQGSFPISSMSQLLQSMSCQSSHLSSNSTPGCGGSNTALPCSANQLHFTDPNMNSSVLQNSLTQNIPLRGEAVHCHNANTNFVHSNSPVPNHHLAGLINQIQASGNCGMLSQSGMALGNSLHPNPPQSRISTSSTPVIPNSIVSSYNQTSSEAGGSGLSSSIAIAGTNHPAITKTTSVLQDGVIVTTAAGNPLQSQLPIGSDFPFVGQEHALHFPSNSTSNNHLPHPLNPSLLSSLPISLPVNQQHLLNQNLLNILQPSAGEGDMSSINNTLNNHQLTHLQSLLNNNQMFPPSQQQQQLLQGYQNLQAFQGQSTIPCPANNNPMACLFQNFQVRMQEDAALLNKRISTQPGLTALPENPNTTLPPFQDTPCELQPRIDPSLGQQVKDGLVMGGQGDASVDAIYKAVVDAASKGMQVVITTAVNSTTQISPIPALSAMSAFTASIGDPLSLPSAVSAVIHGRNMGSVDHDGRLRNARGARLPSNMDHGKNSNEGDGFEYFKSASCHASKKQWDGEQSPRGERNRWKCEEFLDHPGHIHSSPCHERPNNISALPFLPGEQHPILLPPRNCQGDKILEENFRYNNYKRTMMSFKERLENTVERCAHINGNRPRQSRGFGELLSTTKQDLVLEEQSPSSSNSLESSLVKDYIHYNGDFNAKSINGCVPSPSDAKSISSEDDLRNPDSPSSNELIHYRPRTFNVGDLVWGQIKGLTSWPGKLVREDDVHNSCQQSPEDRKVEPEKLKTLTEGLEAYSRARKRNRKSGKLNNHLEAAIHEAMSELDKMSGNVHQIPQGDRQMRPPKPKRRKISR</sequence>
<dbReference type="PANTHER" id="PTHR16112:SF18">
    <property type="entry name" value="METHYL-CPG-BINDING DOMAIN PROTEIN 5"/>
    <property type="match status" value="1"/>
</dbReference>
<feature type="domain" description="PWWP" evidence="11">
    <location>
        <begin position="1390"/>
        <end position="1431"/>
    </location>
</feature>
<dbReference type="Proteomes" id="UP000694856">
    <property type="component" value="Chromosome 5"/>
</dbReference>
<gene>
    <name evidence="14" type="primary">MBD5</name>
</gene>
<dbReference type="GO" id="GO:0003682">
    <property type="term" value="F:chromatin binding"/>
    <property type="evidence" value="ECO:0007669"/>
    <property type="project" value="TreeGrafter"/>
</dbReference>
<keyword evidence="13" id="KW-1185">Reference proteome</keyword>
<comment type="subcellular location">
    <subcellularLocation>
        <location evidence="2">Chromosome</location>
    </subcellularLocation>
    <subcellularLocation>
        <location evidence="1">Nucleus</location>
    </subcellularLocation>
</comment>
<dbReference type="InterPro" id="IPR001739">
    <property type="entry name" value="Methyl_CpG_DNA-bd"/>
</dbReference>
<dbReference type="SMART" id="SM00391">
    <property type="entry name" value="MBD"/>
    <property type="match status" value="1"/>
</dbReference>
<dbReference type="SUPFAM" id="SSF63748">
    <property type="entry name" value="Tudor/PWWP/MBT"/>
    <property type="match status" value="1"/>
</dbReference>
<dbReference type="CDD" id="cd20141">
    <property type="entry name" value="PWWP_MBD5"/>
    <property type="match status" value="1"/>
</dbReference>
<feature type="compositionally biased region" description="Low complexity" evidence="10">
    <location>
        <begin position="594"/>
        <end position="612"/>
    </location>
</feature>
<dbReference type="Gene3D" id="2.30.30.140">
    <property type="match status" value="1"/>
</dbReference>
<evidence type="ECO:0000259" key="11">
    <source>
        <dbReference type="PROSITE" id="PS50812"/>
    </source>
</evidence>
<feature type="compositionally biased region" description="Polar residues" evidence="10">
    <location>
        <begin position="614"/>
        <end position="624"/>
    </location>
</feature>
<feature type="region of interest" description="Disordered" evidence="10">
    <location>
        <begin position="200"/>
        <end position="275"/>
    </location>
</feature>
<evidence type="ECO:0000256" key="5">
    <source>
        <dbReference type="ARBA" id="ARBA00023242"/>
    </source>
</evidence>
<dbReference type="PROSITE" id="PS50982">
    <property type="entry name" value="MBD"/>
    <property type="match status" value="1"/>
</dbReference>
<feature type="region of interest" description="Disordered" evidence="10">
    <location>
        <begin position="1350"/>
        <end position="1380"/>
    </location>
</feature>
<dbReference type="GO" id="GO:0005634">
    <property type="term" value="C:nucleus"/>
    <property type="evidence" value="ECO:0007669"/>
    <property type="project" value="UniProtKB-SubCell"/>
</dbReference>
<evidence type="ECO:0000313" key="14">
    <source>
        <dbReference type="RefSeq" id="XP_014417198.1"/>
    </source>
</evidence>
<evidence type="ECO:0000256" key="2">
    <source>
        <dbReference type="ARBA" id="ARBA00004286"/>
    </source>
</evidence>
<evidence type="ECO:0000256" key="1">
    <source>
        <dbReference type="ARBA" id="ARBA00004123"/>
    </source>
</evidence>
<comment type="function">
    <text evidence="6">Non-catalytic component of the polycomb repressive deubiquitinase (PR-DUB) complex, a complex that specifically mediates deubiquitination of histone H2A monoubiquitinated at 'Lys-120' (H2AK119ub1). Important for stability of PR-DUB components and stimulating its ubiquitinase activity. As part of the PR-DUB complex, associates with chromatin enriched in histone marks H3K4me1, H3K4me3, and H3K27Ac, but not in H3K27me3. The PR-DUB complex is an epigenetic regulator of gene expression, including genes involved in cell growth and survivability. MBD5 and MBD6 containing complexes associate with distinct chromatin regions enriched in genes involved in different pathways. Heterochromatin recruitment is not mediated by DNA methylation. The PR-DUB complex is an epigenetic regulator of gene expression, including genes involved in development, cell communication, signaling, cell proliferation and cell viability.</text>
</comment>
<dbReference type="CTD" id="55777"/>
<feature type="domain" description="MBD" evidence="12">
    <location>
        <begin position="11"/>
        <end position="81"/>
    </location>
</feature>
<evidence type="ECO:0000256" key="4">
    <source>
        <dbReference type="ARBA" id="ARBA00022786"/>
    </source>
</evidence>
<feature type="region of interest" description="Disordered" evidence="10">
    <location>
        <begin position="594"/>
        <end position="642"/>
    </location>
</feature>
<dbReference type="GO" id="GO:0005694">
    <property type="term" value="C:chromosome"/>
    <property type="evidence" value="ECO:0007669"/>
    <property type="project" value="UniProtKB-SubCell"/>
</dbReference>
<reference evidence="14" key="1">
    <citation type="submission" date="2025-08" db="UniProtKB">
        <authorList>
            <consortium name="RefSeq"/>
        </authorList>
    </citation>
    <scope>IDENTIFICATION</scope>
    <source>
        <tissue evidence="14">Ear skin</tissue>
    </source>
</reference>
<evidence type="ECO:0000256" key="8">
    <source>
        <dbReference type="ARBA" id="ARBA00069819"/>
    </source>
</evidence>
<feature type="compositionally biased region" description="Basic residues" evidence="10">
    <location>
        <begin position="1488"/>
        <end position="1499"/>
    </location>
</feature>
<dbReference type="PANTHER" id="PTHR16112">
    <property type="entry name" value="METHYL-CPG BINDING PROTEIN, DROSOPHILA"/>
    <property type="match status" value="1"/>
</dbReference>